<dbReference type="Proteomes" id="UP000245680">
    <property type="component" value="Unassembled WGS sequence"/>
</dbReference>
<gene>
    <name evidence="1" type="ORF">DKT77_20550</name>
</gene>
<dbReference type="EMBL" id="QGKU01000069">
    <property type="protein sequence ID" value="PWR00759.1"/>
    <property type="molecule type" value="Genomic_DNA"/>
</dbReference>
<proteinExistence type="predicted"/>
<organism evidence="1 2">
    <name type="scientific">Meridianimarinicoccus roseus</name>
    <dbReference type="NCBI Taxonomy" id="2072018"/>
    <lineage>
        <taxon>Bacteria</taxon>
        <taxon>Pseudomonadati</taxon>
        <taxon>Pseudomonadota</taxon>
        <taxon>Alphaproteobacteria</taxon>
        <taxon>Rhodobacterales</taxon>
        <taxon>Paracoccaceae</taxon>
        <taxon>Meridianimarinicoccus</taxon>
    </lineage>
</organism>
<sequence>MRTKERAIRYPDLVVEYGPRVDQDMCATKPVLGMKVLSPSPGLFETHQLVSEHRNGQDIAYVLLSEPDSPRFLAHLHDGFEWRDHFHAGLDQVVRIREIRASLALIDMYADCKFRYTRDGLRQSPCQQKRRLFFSGIRTHSAHLGAVRLQPEPFPTPGARFAFFT</sequence>
<accession>A0A2V2LE70</accession>
<reference evidence="1 2" key="1">
    <citation type="submission" date="2018-05" db="EMBL/GenBank/DDBJ databases">
        <title>Rhodobacteraceae gen. nov., sp. nov. isolated from sea water.</title>
        <authorList>
            <person name="Ren Y."/>
        </authorList>
    </citation>
    <scope>NUCLEOTIDE SEQUENCE [LARGE SCALE GENOMIC DNA]</scope>
    <source>
        <strain evidence="1 2">TG-679</strain>
    </source>
</reference>
<dbReference type="AlphaFoldDB" id="A0A2V2LE70"/>
<evidence type="ECO:0000313" key="2">
    <source>
        <dbReference type="Proteomes" id="UP000245680"/>
    </source>
</evidence>
<protein>
    <submittedName>
        <fullName evidence="1">Uncharacterized protein</fullName>
    </submittedName>
</protein>
<evidence type="ECO:0000313" key="1">
    <source>
        <dbReference type="EMBL" id="PWR00759.1"/>
    </source>
</evidence>
<keyword evidence="2" id="KW-1185">Reference proteome</keyword>
<name>A0A2V2LE70_9RHOB</name>
<comment type="caution">
    <text evidence="1">The sequence shown here is derived from an EMBL/GenBank/DDBJ whole genome shotgun (WGS) entry which is preliminary data.</text>
</comment>